<accession>A0A1W1H025</accession>
<reference evidence="2" key="1">
    <citation type="submission" date="2016-10" db="EMBL/GenBank/DDBJ databases">
        <authorList>
            <person name="Varghese N."/>
        </authorList>
    </citation>
    <scope>NUCLEOTIDE SEQUENCE [LARGE SCALE GENOMIC DNA]</scope>
    <source>
        <strain evidence="2">92MFCol6.1</strain>
    </source>
</reference>
<dbReference type="Proteomes" id="UP000191133">
    <property type="component" value="Unassembled WGS sequence"/>
</dbReference>
<evidence type="ECO:0000313" key="1">
    <source>
        <dbReference type="EMBL" id="SLM24841.1"/>
    </source>
</evidence>
<evidence type="ECO:0000313" key="2">
    <source>
        <dbReference type="Proteomes" id="UP000191133"/>
    </source>
</evidence>
<dbReference type="RefSeq" id="WP_025878660.1">
    <property type="nucleotide sequence ID" value="NZ_CBXW010000025.1"/>
</dbReference>
<organism evidence="1 2">
    <name type="scientific">Stenotrophomonas indicatrix</name>
    <dbReference type="NCBI Taxonomy" id="2045451"/>
    <lineage>
        <taxon>Bacteria</taxon>
        <taxon>Pseudomonadati</taxon>
        <taxon>Pseudomonadota</taxon>
        <taxon>Gammaproteobacteria</taxon>
        <taxon>Lysobacterales</taxon>
        <taxon>Lysobacteraceae</taxon>
        <taxon>Stenotrophomonas</taxon>
    </lineage>
</organism>
<gene>
    <name evidence="1" type="ORF">SAMN04488690_2568</name>
</gene>
<proteinExistence type="predicted"/>
<sequence length="151" mass="17338">MRAAGRAWIALLLLLAFVALLPGLLYLLGLAWVEGWPQPADRAPSGVAACSSEPRMGHQPINPWSFTAQFFDKDAMKKKVPDVEREAYWIARRHLWRQPQHDMLRWHLSSTALAIWITRHWSAAQIADTARKEDFCRAWSKRRVPGGPMKR</sequence>
<dbReference type="AlphaFoldDB" id="A0A1W1H025"/>
<name>A0A1W1H025_9GAMM</name>
<dbReference type="EMBL" id="FWEU01000003">
    <property type="protein sequence ID" value="SLM24841.1"/>
    <property type="molecule type" value="Genomic_DNA"/>
</dbReference>
<protein>
    <submittedName>
        <fullName evidence="1">Uncharacterized protein</fullName>
    </submittedName>
</protein>